<dbReference type="Gene3D" id="1.20.120.1220">
    <property type="match status" value="1"/>
</dbReference>
<feature type="transmembrane region" description="Helical" evidence="2">
    <location>
        <begin position="200"/>
        <end position="220"/>
    </location>
</feature>
<dbReference type="InterPro" id="IPR050882">
    <property type="entry name" value="Prepilin_peptidase/N-MTase"/>
</dbReference>
<dbReference type="AlphaFoldDB" id="A0A6L9W2I1"/>
<reference evidence="4 5" key="1">
    <citation type="submission" date="2019-12" db="EMBL/GenBank/DDBJ databases">
        <title>the WGS of Blastococcus saxobsidens 67B17.</title>
        <authorList>
            <person name="Jiang Z."/>
        </authorList>
    </citation>
    <scope>NUCLEOTIDE SEQUENCE [LARGE SCALE GENOMIC DNA]</scope>
    <source>
        <strain evidence="4 5">67B17</strain>
    </source>
</reference>
<accession>A0A6L9W2I1</accession>
<feature type="transmembrane region" description="Helical" evidence="2">
    <location>
        <begin position="124"/>
        <end position="147"/>
    </location>
</feature>
<dbReference type="InterPro" id="IPR000045">
    <property type="entry name" value="Prepilin_IV_endopep_pep"/>
</dbReference>
<gene>
    <name evidence="4" type="ORF">GCU60_11075</name>
</gene>
<dbReference type="GO" id="GO:0005886">
    <property type="term" value="C:plasma membrane"/>
    <property type="evidence" value="ECO:0007669"/>
    <property type="project" value="TreeGrafter"/>
</dbReference>
<evidence type="ECO:0000256" key="1">
    <source>
        <dbReference type="ARBA" id="ARBA00005801"/>
    </source>
</evidence>
<evidence type="ECO:0000313" key="5">
    <source>
        <dbReference type="Proteomes" id="UP000479241"/>
    </source>
</evidence>
<evidence type="ECO:0000259" key="3">
    <source>
        <dbReference type="Pfam" id="PF01478"/>
    </source>
</evidence>
<feature type="transmembrane region" description="Helical" evidence="2">
    <location>
        <begin position="6"/>
        <end position="24"/>
    </location>
</feature>
<dbReference type="PANTHER" id="PTHR30487">
    <property type="entry name" value="TYPE 4 PREPILIN-LIKE PROTEINS LEADER PEPTIDE-PROCESSING ENZYME"/>
    <property type="match status" value="1"/>
</dbReference>
<evidence type="ECO:0000256" key="2">
    <source>
        <dbReference type="SAM" id="Phobius"/>
    </source>
</evidence>
<feature type="transmembrane region" description="Helical" evidence="2">
    <location>
        <begin position="45"/>
        <end position="64"/>
    </location>
</feature>
<keyword evidence="2" id="KW-0812">Transmembrane</keyword>
<dbReference type="Pfam" id="PF01478">
    <property type="entry name" value="Peptidase_A24"/>
    <property type="match status" value="1"/>
</dbReference>
<dbReference type="Proteomes" id="UP000479241">
    <property type="component" value="Unassembled WGS sequence"/>
</dbReference>
<feature type="transmembrane region" description="Helical" evidence="2">
    <location>
        <begin position="95"/>
        <end position="118"/>
    </location>
</feature>
<dbReference type="GO" id="GO:0006465">
    <property type="term" value="P:signal peptide processing"/>
    <property type="evidence" value="ECO:0007669"/>
    <property type="project" value="TreeGrafter"/>
</dbReference>
<evidence type="ECO:0000313" key="4">
    <source>
        <dbReference type="EMBL" id="NEK86296.1"/>
    </source>
</evidence>
<comment type="similarity">
    <text evidence="1">Belongs to the peptidase A24 family.</text>
</comment>
<name>A0A6L9W2I1_9ACTN</name>
<keyword evidence="2" id="KW-1133">Transmembrane helix</keyword>
<comment type="caution">
    <text evidence="4">The sequence shown here is derived from an EMBL/GenBank/DDBJ whole genome shotgun (WGS) entry which is preliminary data.</text>
</comment>
<sequence length="221" mass="21457">MDVSRPVLAGIAVVVGLVLGPWSARVAARLAARDASARSSPPRDAVVAGLTAGLLCAATLLGGLRPLTAGLAWVAAAAVLLGAVDLAAHRLPDRVLLPAAVAFAAAALVDAAVLGTWGALLRGAAAAAVAYLVAAGAAAISPAALGYGDVKLLALLGLVLGWFGWGALIAGVFLGLLIGAAVSVLLVATRRAGWRSTVPFGPPLLAGAVLALAVSGGGPLP</sequence>
<dbReference type="GO" id="GO:0004190">
    <property type="term" value="F:aspartic-type endopeptidase activity"/>
    <property type="evidence" value="ECO:0007669"/>
    <property type="project" value="InterPro"/>
</dbReference>
<dbReference type="EMBL" id="JAAGWG010000014">
    <property type="protein sequence ID" value="NEK86296.1"/>
    <property type="molecule type" value="Genomic_DNA"/>
</dbReference>
<dbReference type="PANTHER" id="PTHR30487:SF0">
    <property type="entry name" value="PREPILIN LEADER PEPTIDASE_N-METHYLTRANSFERASE-RELATED"/>
    <property type="match status" value="1"/>
</dbReference>
<feature type="transmembrane region" description="Helical" evidence="2">
    <location>
        <begin position="159"/>
        <end position="188"/>
    </location>
</feature>
<organism evidence="4 5">
    <name type="scientific">Blastococcus saxobsidens</name>
    <dbReference type="NCBI Taxonomy" id="138336"/>
    <lineage>
        <taxon>Bacteria</taxon>
        <taxon>Bacillati</taxon>
        <taxon>Actinomycetota</taxon>
        <taxon>Actinomycetes</taxon>
        <taxon>Geodermatophilales</taxon>
        <taxon>Geodermatophilaceae</taxon>
        <taxon>Blastococcus</taxon>
    </lineage>
</organism>
<dbReference type="RefSeq" id="WP_163205143.1">
    <property type="nucleotide sequence ID" value="NZ_JAAGWG010000014.1"/>
</dbReference>
<keyword evidence="2" id="KW-0472">Membrane</keyword>
<feature type="transmembrane region" description="Helical" evidence="2">
    <location>
        <begin position="70"/>
        <end position="88"/>
    </location>
</feature>
<protein>
    <submittedName>
        <fullName evidence="4">Peptidase A24</fullName>
    </submittedName>
</protein>
<proteinExistence type="inferred from homology"/>
<feature type="domain" description="Prepilin type IV endopeptidase peptidase" evidence="3">
    <location>
        <begin position="75"/>
        <end position="183"/>
    </location>
</feature>